<dbReference type="Proteomes" id="UP000023758">
    <property type="component" value="Unassembled WGS sequence"/>
</dbReference>
<sequence length="345" mass="38277">MGLNVHHYAPRTHAHGACWRPWESLRIIKADNWRRKRFIWGGLPPPRALFKQTSSQQPSHPGHDIDHISFLPFPSLVPLADYRRVLLTLWSIQPCHLAAANAAQPDNEIRSLLLGEPLIHAVSRLLDSNGVPNVLWGNYLLTVYGIPSLSNDASFAIPDDKIPRVRKLFNSAAGLVSCADQNCIIVTIRSRPPPTNHFHLDTEDTHIYLYPLSEVLPNIPSIPDAGDKIISASDLGCLPGPIIGYGKGAFAPEYSSVLVPSISCFLEACLVNYAHLARGIEDNPGCCHDLHYMSWASYLVQYVHPRGYLNLDLLQPVFRNFMINGFLENSTAGFVAAREKLIASV</sequence>
<dbReference type="AlphaFoldDB" id="A0A022VQP0"/>
<organism evidence="1">
    <name type="scientific">Trichophyton rubrum CBS 288.86</name>
    <dbReference type="NCBI Taxonomy" id="1215330"/>
    <lineage>
        <taxon>Eukaryota</taxon>
        <taxon>Fungi</taxon>
        <taxon>Dikarya</taxon>
        <taxon>Ascomycota</taxon>
        <taxon>Pezizomycotina</taxon>
        <taxon>Eurotiomycetes</taxon>
        <taxon>Eurotiomycetidae</taxon>
        <taxon>Onygenales</taxon>
        <taxon>Arthrodermataceae</taxon>
        <taxon>Trichophyton</taxon>
    </lineage>
</organism>
<dbReference type="HOGENOM" id="CLU_075141_0_0_1"/>
<reference evidence="1" key="1">
    <citation type="submission" date="2014-02" db="EMBL/GenBank/DDBJ databases">
        <title>The Genome Sequence of Trichophyton rubrum (morphotype fischeri) CBS 288.86.</title>
        <authorList>
            <consortium name="The Broad Institute Genomics Platform"/>
            <person name="Cuomo C.A."/>
            <person name="White T.C."/>
            <person name="Graser Y."/>
            <person name="Martinez-Rossi N."/>
            <person name="Heitman J."/>
            <person name="Young S.K."/>
            <person name="Zeng Q."/>
            <person name="Gargeya S."/>
            <person name="Abouelleil A."/>
            <person name="Alvarado L."/>
            <person name="Chapman S.B."/>
            <person name="Gainer-Dewar J."/>
            <person name="Goldberg J."/>
            <person name="Griggs A."/>
            <person name="Gujja S."/>
            <person name="Hansen M."/>
            <person name="Howarth C."/>
            <person name="Imamovic A."/>
            <person name="Larimer J."/>
            <person name="Martinez D."/>
            <person name="Murphy C."/>
            <person name="Pearson M.D."/>
            <person name="Persinoti G."/>
            <person name="Poon T."/>
            <person name="Priest M."/>
            <person name="Roberts A.D."/>
            <person name="Saif S."/>
            <person name="Shea T.D."/>
            <person name="Sykes S.N."/>
            <person name="Wortman J."/>
            <person name="Nusbaum C."/>
            <person name="Birren B."/>
        </authorList>
    </citation>
    <scope>NUCLEOTIDE SEQUENCE [LARGE SCALE GENOMIC DNA]</scope>
    <source>
        <strain evidence="1">CBS 288.86</strain>
    </source>
</reference>
<evidence type="ECO:0000313" key="1">
    <source>
        <dbReference type="EMBL" id="EZF48375.1"/>
    </source>
</evidence>
<name>A0A022VQP0_TRIRU</name>
<protein>
    <submittedName>
        <fullName evidence="1">Uncharacterized protein</fullName>
    </submittedName>
</protein>
<proteinExistence type="predicted"/>
<accession>A0A022VQP0</accession>
<dbReference type="OrthoDB" id="4499271at2759"/>
<gene>
    <name evidence="1" type="ORF">H103_08014</name>
</gene>
<dbReference type="EMBL" id="KK207929">
    <property type="protein sequence ID" value="EZF48375.1"/>
    <property type="molecule type" value="Genomic_DNA"/>
</dbReference>